<evidence type="ECO:0000313" key="1">
    <source>
        <dbReference type="EMBL" id="VDK68026.1"/>
    </source>
</evidence>
<dbReference type="EMBL" id="UYRV01020700">
    <property type="protein sequence ID" value="VDK68026.1"/>
    <property type="molecule type" value="Genomic_DNA"/>
</dbReference>
<dbReference type="Proteomes" id="UP000271889">
    <property type="component" value="Unassembled WGS sequence"/>
</dbReference>
<accession>A0A3P6S1I0</accession>
<gene>
    <name evidence="1" type="ORF">CGOC_LOCUS6378</name>
</gene>
<name>A0A3P6S1I0_CYLGO</name>
<keyword evidence="2" id="KW-1185">Reference proteome</keyword>
<proteinExistence type="predicted"/>
<reference evidence="1 2" key="1">
    <citation type="submission" date="2018-11" db="EMBL/GenBank/DDBJ databases">
        <authorList>
            <consortium name="Pathogen Informatics"/>
        </authorList>
    </citation>
    <scope>NUCLEOTIDE SEQUENCE [LARGE SCALE GENOMIC DNA]</scope>
</reference>
<sequence>MHIIASLYMTRLYTGPISARMGRGWFKTNNANLDQVQNGKKIAALLDAQRVGGELIYTVLYQGKGPRKERIDSIPSSVLRKYANENFLDCLEQYALANCENHAFV</sequence>
<organism evidence="1 2">
    <name type="scientific">Cylicostephanus goldi</name>
    <name type="common">Nematode worm</name>
    <dbReference type="NCBI Taxonomy" id="71465"/>
    <lineage>
        <taxon>Eukaryota</taxon>
        <taxon>Metazoa</taxon>
        <taxon>Ecdysozoa</taxon>
        <taxon>Nematoda</taxon>
        <taxon>Chromadorea</taxon>
        <taxon>Rhabditida</taxon>
        <taxon>Rhabditina</taxon>
        <taxon>Rhabditomorpha</taxon>
        <taxon>Strongyloidea</taxon>
        <taxon>Strongylidae</taxon>
        <taxon>Cylicostephanus</taxon>
    </lineage>
</organism>
<evidence type="ECO:0000313" key="2">
    <source>
        <dbReference type="Proteomes" id="UP000271889"/>
    </source>
</evidence>
<dbReference type="AlphaFoldDB" id="A0A3P6S1I0"/>
<protein>
    <submittedName>
        <fullName evidence="1">Uncharacterized protein</fullName>
    </submittedName>
</protein>
<dbReference type="OrthoDB" id="433924at2759"/>